<protein>
    <submittedName>
        <fullName evidence="12">Methyl-accepting chemotaxis protein</fullName>
    </submittedName>
</protein>
<dbReference type="SMART" id="SM00283">
    <property type="entry name" value="MA"/>
    <property type="match status" value="1"/>
</dbReference>
<keyword evidence="5 9" id="KW-0472">Membrane</keyword>
<dbReference type="AlphaFoldDB" id="A0AAW9NSZ1"/>
<comment type="similarity">
    <text evidence="7">Belongs to the methyl-accepting chemotaxis (MCP) protein family.</text>
</comment>
<dbReference type="PANTHER" id="PTHR32089:SF112">
    <property type="entry name" value="LYSOZYME-LIKE PROTEIN-RELATED"/>
    <property type="match status" value="1"/>
</dbReference>
<keyword evidence="6 8" id="KW-0807">Transducer</keyword>
<dbReference type="Gene3D" id="6.10.340.10">
    <property type="match status" value="1"/>
</dbReference>
<name>A0AAW9NSZ1_9BACL</name>
<dbReference type="GO" id="GO:0007165">
    <property type="term" value="P:signal transduction"/>
    <property type="evidence" value="ECO:0007669"/>
    <property type="project" value="UniProtKB-KW"/>
</dbReference>
<evidence type="ECO:0000256" key="2">
    <source>
        <dbReference type="ARBA" id="ARBA00022475"/>
    </source>
</evidence>
<evidence type="ECO:0000256" key="6">
    <source>
        <dbReference type="ARBA" id="ARBA00023224"/>
    </source>
</evidence>
<gene>
    <name evidence="12" type="ORF">P9B03_05015</name>
</gene>
<evidence type="ECO:0000313" key="12">
    <source>
        <dbReference type="EMBL" id="MEC1177836.1"/>
    </source>
</evidence>
<dbReference type="Gene3D" id="3.30.450.20">
    <property type="entry name" value="PAS domain"/>
    <property type="match status" value="1"/>
</dbReference>
<keyword evidence="4 9" id="KW-1133">Transmembrane helix</keyword>
<dbReference type="EMBL" id="JARSFG010000007">
    <property type="protein sequence ID" value="MEC1177836.1"/>
    <property type="molecule type" value="Genomic_DNA"/>
</dbReference>
<evidence type="ECO:0000256" key="1">
    <source>
        <dbReference type="ARBA" id="ARBA00004651"/>
    </source>
</evidence>
<dbReference type="SMART" id="SM00304">
    <property type="entry name" value="HAMP"/>
    <property type="match status" value="1"/>
</dbReference>
<feature type="transmembrane region" description="Helical" evidence="9">
    <location>
        <begin position="20"/>
        <end position="39"/>
    </location>
</feature>
<evidence type="ECO:0000256" key="9">
    <source>
        <dbReference type="SAM" id="Phobius"/>
    </source>
</evidence>
<dbReference type="PROSITE" id="PS50885">
    <property type="entry name" value="HAMP"/>
    <property type="match status" value="1"/>
</dbReference>
<dbReference type="Pfam" id="PF00015">
    <property type="entry name" value="MCPsignal"/>
    <property type="match status" value="1"/>
</dbReference>
<dbReference type="GO" id="GO:0004888">
    <property type="term" value="F:transmembrane signaling receptor activity"/>
    <property type="evidence" value="ECO:0007669"/>
    <property type="project" value="InterPro"/>
</dbReference>
<dbReference type="CDD" id="cd06225">
    <property type="entry name" value="HAMP"/>
    <property type="match status" value="1"/>
</dbReference>
<dbReference type="PRINTS" id="PR00260">
    <property type="entry name" value="CHEMTRNSDUCR"/>
</dbReference>
<accession>A0AAW9NSZ1</accession>
<keyword evidence="3 9" id="KW-0812">Transmembrane</keyword>
<dbReference type="InterPro" id="IPR003660">
    <property type="entry name" value="HAMP_dom"/>
</dbReference>
<dbReference type="GO" id="GO:0005886">
    <property type="term" value="C:plasma membrane"/>
    <property type="evidence" value="ECO:0007669"/>
    <property type="project" value="UniProtKB-SubCell"/>
</dbReference>
<dbReference type="PROSITE" id="PS50111">
    <property type="entry name" value="CHEMOTAXIS_TRANSDUC_2"/>
    <property type="match status" value="1"/>
</dbReference>
<dbReference type="Pfam" id="PF00672">
    <property type="entry name" value="HAMP"/>
    <property type="match status" value="1"/>
</dbReference>
<evidence type="ECO:0000259" key="11">
    <source>
        <dbReference type="PROSITE" id="PS50885"/>
    </source>
</evidence>
<dbReference type="InterPro" id="IPR033480">
    <property type="entry name" value="sCache_2"/>
</dbReference>
<proteinExistence type="inferred from homology"/>
<comment type="subcellular location">
    <subcellularLocation>
        <location evidence="1">Cell membrane</location>
        <topology evidence="1">Multi-pass membrane protein</topology>
    </subcellularLocation>
</comment>
<evidence type="ECO:0000256" key="3">
    <source>
        <dbReference type="ARBA" id="ARBA00022692"/>
    </source>
</evidence>
<dbReference type="SMART" id="SM01049">
    <property type="entry name" value="Cache_2"/>
    <property type="match status" value="1"/>
</dbReference>
<evidence type="ECO:0000256" key="7">
    <source>
        <dbReference type="ARBA" id="ARBA00029447"/>
    </source>
</evidence>
<dbReference type="InterPro" id="IPR004089">
    <property type="entry name" value="MCPsignal_dom"/>
</dbReference>
<organism evidence="12 13">
    <name type="scientific">Metasolibacillus meyeri</name>
    <dbReference type="NCBI Taxonomy" id="1071052"/>
    <lineage>
        <taxon>Bacteria</taxon>
        <taxon>Bacillati</taxon>
        <taxon>Bacillota</taxon>
        <taxon>Bacilli</taxon>
        <taxon>Bacillales</taxon>
        <taxon>Caryophanaceae</taxon>
        <taxon>Metasolibacillus</taxon>
    </lineage>
</organism>
<keyword evidence="13" id="KW-1185">Reference proteome</keyword>
<evidence type="ECO:0000313" key="13">
    <source>
        <dbReference type="Proteomes" id="UP001344888"/>
    </source>
</evidence>
<evidence type="ECO:0000256" key="4">
    <source>
        <dbReference type="ARBA" id="ARBA00022989"/>
    </source>
</evidence>
<dbReference type="RefSeq" id="WP_326122315.1">
    <property type="nucleotide sequence ID" value="NZ_JARSFG010000007.1"/>
</dbReference>
<dbReference type="InterPro" id="IPR004090">
    <property type="entry name" value="Chemotax_Me-accpt_rcpt"/>
</dbReference>
<dbReference type="GO" id="GO:0006935">
    <property type="term" value="P:chemotaxis"/>
    <property type="evidence" value="ECO:0007669"/>
    <property type="project" value="InterPro"/>
</dbReference>
<feature type="domain" description="Methyl-accepting transducer" evidence="10">
    <location>
        <begin position="295"/>
        <end position="545"/>
    </location>
</feature>
<keyword evidence="2" id="KW-1003">Cell membrane</keyword>
<feature type="domain" description="HAMP" evidence="11">
    <location>
        <begin position="230"/>
        <end position="276"/>
    </location>
</feature>
<dbReference type="SUPFAM" id="SSF58104">
    <property type="entry name" value="Methyl-accepting chemotaxis protein (MCP) signaling domain"/>
    <property type="match status" value="1"/>
</dbReference>
<sequence>MEEKHKNSIFHSIFTKLTLLIVFVITLTAGVIGGASYYLTKTELINAGETDIKHLVDTAIVTLTVLDNQVKAGNITLEEAQDQARLLLNGPKLTEGYDYKASSFLYKKDGYLVAYDSNYAAVLHPTNPIGHIPENTTNRENMVLAAKAINLQDHFHHFNDTDDAGKPITKTAYMAQFEPWGWYVGMSVLDTTFYGELNKVKWYIITMTIAITLIGIALFYMASRKKFKLLVDISAAFLEIANRKIQAKSLPESKDEIGHLGQSFNYMLIQLRDLIAGLQETSSKVAETSLSLSAISEQTASSSEEVGRAMNEIAGGTVSQATDLEQTNHQIALLNTSIKAMNQQNDTIQQMTAQSEAAAYQGQEMIKRLKQSNEQSLISSNEVSGNIASLHSKIGEISKITMAIESISAETNLLALNASIEAARAGEHGKGFAVVASEVRKLAEQSNEATKQIQSMISAIELETEKTVEAVAGTIDRSQQLDIAVNETEREFSHIMQAITETTQAITTLNKELATITEQNKTITQAVQNASNISGQTAAAVEQITASVDEQIGAIAQVAISAEQLTDLSQALNEIVEKYEL</sequence>
<comment type="caution">
    <text evidence="12">The sequence shown here is derived from an EMBL/GenBank/DDBJ whole genome shotgun (WGS) entry which is preliminary data.</text>
</comment>
<dbReference type="Gene3D" id="1.10.287.950">
    <property type="entry name" value="Methyl-accepting chemotaxis protein"/>
    <property type="match status" value="1"/>
</dbReference>
<evidence type="ECO:0000256" key="8">
    <source>
        <dbReference type="PROSITE-ProRule" id="PRU00284"/>
    </source>
</evidence>
<feature type="transmembrane region" description="Helical" evidence="9">
    <location>
        <begin position="202"/>
        <end position="222"/>
    </location>
</feature>
<dbReference type="PANTHER" id="PTHR32089">
    <property type="entry name" value="METHYL-ACCEPTING CHEMOTAXIS PROTEIN MCPB"/>
    <property type="match status" value="1"/>
</dbReference>
<dbReference type="Proteomes" id="UP001344888">
    <property type="component" value="Unassembled WGS sequence"/>
</dbReference>
<reference evidence="12 13" key="1">
    <citation type="submission" date="2023-03" db="EMBL/GenBank/DDBJ databases">
        <title>Bacillus Genome Sequencing.</title>
        <authorList>
            <person name="Dunlap C."/>
        </authorList>
    </citation>
    <scope>NUCLEOTIDE SEQUENCE [LARGE SCALE GENOMIC DNA]</scope>
    <source>
        <strain evidence="12 13">B-59205</strain>
    </source>
</reference>
<evidence type="ECO:0000256" key="5">
    <source>
        <dbReference type="ARBA" id="ARBA00023136"/>
    </source>
</evidence>
<evidence type="ECO:0000259" key="10">
    <source>
        <dbReference type="PROSITE" id="PS50111"/>
    </source>
</evidence>
<dbReference type="Pfam" id="PF17200">
    <property type="entry name" value="sCache_2"/>
    <property type="match status" value="1"/>
</dbReference>